<dbReference type="InterPro" id="IPR037064">
    <property type="entry name" value="Formiminotransferase_N_sf"/>
</dbReference>
<gene>
    <name evidence="2" type="primary">ftcD</name>
    <name evidence="2" type="ORF">DRP44_02700</name>
</gene>
<name>A0A660S996_UNCT6</name>
<dbReference type="SMART" id="SM01222">
    <property type="entry name" value="FTCD_N"/>
    <property type="match status" value="1"/>
</dbReference>
<evidence type="ECO:0000313" key="3">
    <source>
        <dbReference type="Proteomes" id="UP000282321"/>
    </source>
</evidence>
<dbReference type="InterPro" id="IPR022384">
    <property type="entry name" value="FormiminoTrfase_cat_dom_sf"/>
</dbReference>
<protein>
    <submittedName>
        <fullName evidence="2">Glutamate formimidoyltransferase</fullName>
        <ecNumber evidence="2">2.1.2.5</ecNumber>
    </submittedName>
</protein>
<dbReference type="InterPro" id="IPR012886">
    <property type="entry name" value="Formiminotransferase_N"/>
</dbReference>
<dbReference type="EMBL" id="QNBC01000023">
    <property type="protein sequence ID" value="RKX67232.1"/>
    <property type="molecule type" value="Genomic_DNA"/>
</dbReference>
<comment type="caution">
    <text evidence="2">The sequence shown here is derived from an EMBL/GenBank/DDBJ whole genome shotgun (WGS) entry which is preliminary data.</text>
</comment>
<accession>A0A660S996</accession>
<keyword evidence="2" id="KW-0808">Transferase</keyword>
<evidence type="ECO:0000313" key="2">
    <source>
        <dbReference type="EMBL" id="RKX67232.1"/>
    </source>
</evidence>
<dbReference type="Proteomes" id="UP000282321">
    <property type="component" value="Unassembled WGS sequence"/>
</dbReference>
<dbReference type="EC" id="2.1.2.5" evidence="2"/>
<dbReference type="GO" id="GO:0005542">
    <property type="term" value="F:folic acid binding"/>
    <property type="evidence" value="ECO:0007669"/>
    <property type="project" value="InterPro"/>
</dbReference>
<dbReference type="GO" id="GO:0030409">
    <property type="term" value="F:glutamate formimidoyltransferase activity"/>
    <property type="evidence" value="ECO:0007669"/>
    <property type="project" value="UniProtKB-EC"/>
</dbReference>
<dbReference type="AlphaFoldDB" id="A0A660S996"/>
<dbReference type="NCBIfam" id="TIGR02024">
    <property type="entry name" value="FtcD"/>
    <property type="match status" value="1"/>
</dbReference>
<sequence>MNKIVECVPNFSEGRRKEVVDAIVDAITAGGNVRLIDREMDADHNRSVVTFVGEPEECVNAAFAGVKRAAELIDLNKHTGEHPRIGATDVVPFIPVKNISMEECVELANRLGKKIADELSIPVYLYEEAATKPSRKNLANIRKGQFEGLK</sequence>
<reference evidence="2 3" key="1">
    <citation type="submission" date="2018-06" db="EMBL/GenBank/DDBJ databases">
        <title>Extensive metabolic versatility and redundancy in microbially diverse, dynamic hydrothermal sediments.</title>
        <authorList>
            <person name="Dombrowski N."/>
            <person name="Teske A."/>
            <person name="Baker B.J."/>
        </authorList>
    </citation>
    <scope>NUCLEOTIDE SEQUENCE [LARGE SCALE GENOMIC DNA]</scope>
    <source>
        <strain evidence="2">B35_G9</strain>
    </source>
</reference>
<organism evidence="2 3">
    <name type="scientific">candidate division TA06 bacterium</name>
    <dbReference type="NCBI Taxonomy" id="2250710"/>
    <lineage>
        <taxon>Bacteria</taxon>
        <taxon>Bacteria division TA06</taxon>
    </lineage>
</organism>
<dbReference type="Gene3D" id="3.30.990.10">
    <property type="entry name" value="Formiminotransferase, N-terminal subdomain"/>
    <property type="match status" value="1"/>
</dbReference>
<dbReference type="InterPro" id="IPR004227">
    <property type="entry name" value="Formiminotransferase_cat"/>
</dbReference>
<dbReference type="InterPro" id="IPR051623">
    <property type="entry name" value="FTCD"/>
</dbReference>
<evidence type="ECO:0000259" key="1">
    <source>
        <dbReference type="SMART" id="SM01222"/>
    </source>
</evidence>
<dbReference type="SUPFAM" id="SSF55116">
    <property type="entry name" value="Formiminotransferase domain of formiminotransferase-cyclodeaminase"/>
    <property type="match status" value="1"/>
</dbReference>
<dbReference type="Pfam" id="PF07837">
    <property type="entry name" value="FTCD_N"/>
    <property type="match status" value="1"/>
</dbReference>
<dbReference type="PANTHER" id="PTHR12234:SF8">
    <property type="entry name" value="FORMIMINOTRANSFERASE-CYCLODEAMINASE"/>
    <property type="match status" value="1"/>
</dbReference>
<feature type="domain" description="Formiminotransferase N-terminal subdomain" evidence="1">
    <location>
        <begin position="3"/>
        <end position="150"/>
    </location>
</feature>
<proteinExistence type="predicted"/>
<feature type="non-terminal residue" evidence="2">
    <location>
        <position position="150"/>
    </location>
</feature>
<dbReference type="PANTHER" id="PTHR12234">
    <property type="entry name" value="FORMIMINOTRANSFERASE-CYCLODEAMINASE"/>
    <property type="match status" value="1"/>
</dbReference>